<comment type="caution">
    <text evidence="1">The sequence shown here is derived from an EMBL/GenBank/DDBJ whole genome shotgun (WGS) entry which is preliminary data.</text>
</comment>
<accession>A0ABC8JWR7</accession>
<evidence type="ECO:0000313" key="1">
    <source>
        <dbReference type="EMBL" id="CAH8342619.1"/>
    </source>
</evidence>
<dbReference type="EMBL" id="CAKOAT010148599">
    <property type="protein sequence ID" value="CAH8342619.1"/>
    <property type="molecule type" value="Genomic_DNA"/>
</dbReference>
<reference evidence="1 2" key="1">
    <citation type="submission" date="2022-03" db="EMBL/GenBank/DDBJ databases">
        <authorList>
            <person name="Macdonald S."/>
            <person name="Ahmed S."/>
            <person name="Newling K."/>
        </authorList>
    </citation>
    <scope>NUCLEOTIDE SEQUENCE [LARGE SCALE GENOMIC DNA]</scope>
</reference>
<protein>
    <submittedName>
        <fullName evidence="1">Uncharacterized protein</fullName>
    </submittedName>
</protein>
<dbReference type="AlphaFoldDB" id="A0ABC8JWR7"/>
<dbReference type="Proteomes" id="UP001642260">
    <property type="component" value="Unassembled WGS sequence"/>
</dbReference>
<sequence>MSSPQVNYPWKKPTQHELCCGFRGQVSNKTHKKETCKGGWKWKDSNKRNRNTIQGAMVAATDKEDGFEDVRPSSQQELCFYIRIMSDHTLTQLIGLLET</sequence>
<dbReference type="Gene3D" id="1.50.10.10">
    <property type="match status" value="1"/>
</dbReference>
<evidence type="ECO:0000313" key="2">
    <source>
        <dbReference type="Proteomes" id="UP001642260"/>
    </source>
</evidence>
<gene>
    <name evidence="1" type="ORF">ERUC_LOCUS15912</name>
</gene>
<proteinExistence type="predicted"/>
<name>A0ABC8JWR7_ERUVS</name>
<organism evidence="1 2">
    <name type="scientific">Eruca vesicaria subsp. sativa</name>
    <name type="common">Garden rocket</name>
    <name type="synonym">Eruca sativa</name>
    <dbReference type="NCBI Taxonomy" id="29727"/>
    <lineage>
        <taxon>Eukaryota</taxon>
        <taxon>Viridiplantae</taxon>
        <taxon>Streptophyta</taxon>
        <taxon>Embryophyta</taxon>
        <taxon>Tracheophyta</taxon>
        <taxon>Spermatophyta</taxon>
        <taxon>Magnoliopsida</taxon>
        <taxon>eudicotyledons</taxon>
        <taxon>Gunneridae</taxon>
        <taxon>Pentapetalae</taxon>
        <taxon>rosids</taxon>
        <taxon>malvids</taxon>
        <taxon>Brassicales</taxon>
        <taxon>Brassicaceae</taxon>
        <taxon>Brassiceae</taxon>
        <taxon>Eruca</taxon>
    </lineage>
</organism>
<dbReference type="InterPro" id="IPR012341">
    <property type="entry name" value="6hp_glycosidase-like_sf"/>
</dbReference>
<keyword evidence="2" id="KW-1185">Reference proteome</keyword>